<sequence>MVVGKGNRRRRGGGCAAVLDGPFPPFYMTGDEPGPPCGGWQRRQRPVPVRLCAWPGGPFVGGSFLGPHGAEPVDEMRSGSMEKGLETSKVDEGWTTGIESGSWSERASKQAQEAQMGGGGMGWKVKRNGRQEPLNKQYKPDMREPIPVGDDDQGRKGDLALGADLMRIGRRSGGWERGCVADKDGVIWRKNRTMYGNWCVPGWTTARLTWLMGVKAKVERSSTGYGVCTGFTVGRGEVEVAKGTSRTDVSFSRFLFELQKVEPSIGGEMEARILAGRCDSINDPKVRIHDIRTWYVRVPLICTLARVGKWADSFLALLPQRQTETQAVGLREQGQMNGGGMKAAGNRPRSKWQAGRVEQTPTTVHPFGKPRPNKSKKNRKGPFGANAWWSPKNSAEWTEAFYMRRPGLLVDHPAFSSFDLLVDGIMAMLPPGIFVFGDERDRGWVSRRSTSSGIVILFARTRNKSKTEERRKVRQEERTGMASRKQGPDGKEVDDLRELQREKARQSSERKAGAYLT</sequence>
<name>A0AAI9XQX7_9PEZI</name>
<proteinExistence type="predicted"/>
<feature type="compositionally biased region" description="Polar residues" evidence="1">
    <location>
        <begin position="99"/>
        <end position="113"/>
    </location>
</feature>
<feature type="region of interest" description="Disordered" evidence="1">
    <location>
        <begin position="99"/>
        <end position="155"/>
    </location>
</feature>
<evidence type="ECO:0000313" key="2">
    <source>
        <dbReference type="EMBL" id="KAK1456949.1"/>
    </source>
</evidence>
<feature type="compositionally biased region" description="Basic residues" evidence="1">
    <location>
        <begin position="371"/>
        <end position="380"/>
    </location>
</feature>
<feature type="region of interest" description="Disordered" evidence="1">
    <location>
        <begin position="465"/>
        <end position="517"/>
    </location>
</feature>
<evidence type="ECO:0000313" key="3">
    <source>
        <dbReference type="Proteomes" id="UP001239213"/>
    </source>
</evidence>
<evidence type="ECO:0000256" key="1">
    <source>
        <dbReference type="SAM" id="MobiDB-lite"/>
    </source>
</evidence>
<accession>A0AAI9XQX7</accession>
<keyword evidence="3" id="KW-1185">Reference proteome</keyword>
<protein>
    <submittedName>
        <fullName evidence="2">Uncharacterized protein</fullName>
    </submittedName>
</protein>
<dbReference type="EMBL" id="MPDP01000283">
    <property type="protein sequence ID" value="KAK1456949.1"/>
    <property type="molecule type" value="Genomic_DNA"/>
</dbReference>
<feature type="compositionally biased region" description="Basic and acidic residues" evidence="1">
    <location>
        <begin position="465"/>
        <end position="479"/>
    </location>
</feature>
<feature type="compositionally biased region" description="Basic and acidic residues" evidence="1">
    <location>
        <begin position="486"/>
        <end position="517"/>
    </location>
</feature>
<dbReference type="Proteomes" id="UP001239213">
    <property type="component" value="Unassembled WGS sequence"/>
</dbReference>
<comment type="caution">
    <text evidence="2">The sequence shown here is derived from an EMBL/GenBank/DDBJ whole genome shotgun (WGS) entry which is preliminary data.</text>
</comment>
<dbReference type="AlphaFoldDB" id="A0AAI9XQX7"/>
<feature type="region of interest" description="Disordered" evidence="1">
    <location>
        <begin position="334"/>
        <end position="385"/>
    </location>
</feature>
<gene>
    <name evidence="2" type="ORF">CCUS01_09828</name>
</gene>
<reference evidence="2" key="1">
    <citation type="submission" date="2016-11" db="EMBL/GenBank/DDBJ databases">
        <title>The genome sequence of Colletotrichum cuscutae.</title>
        <authorList>
            <person name="Baroncelli R."/>
        </authorList>
    </citation>
    <scope>NUCLEOTIDE SEQUENCE</scope>
    <source>
        <strain evidence="2">IMI 304802</strain>
    </source>
</reference>
<organism evidence="2 3">
    <name type="scientific">Colletotrichum cuscutae</name>
    <dbReference type="NCBI Taxonomy" id="1209917"/>
    <lineage>
        <taxon>Eukaryota</taxon>
        <taxon>Fungi</taxon>
        <taxon>Dikarya</taxon>
        <taxon>Ascomycota</taxon>
        <taxon>Pezizomycotina</taxon>
        <taxon>Sordariomycetes</taxon>
        <taxon>Hypocreomycetidae</taxon>
        <taxon>Glomerellales</taxon>
        <taxon>Glomerellaceae</taxon>
        <taxon>Colletotrichum</taxon>
        <taxon>Colletotrichum acutatum species complex</taxon>
    </lineage>
</organism>